<keyword evidence="2" id="KW-1185">Reference proteome</keyword>
<dbReference type="Proteomes" id="UP000821845">
    <property type="component" value="Chromosome 7"/>
</dbReference>
<organism evidence="1 2">
    <name type="scientific">Hyalomma asiaticum</name>
    <name type="common">Tick</name>
    <dbReference type="NCBI Taxonomy" id="266040"/>
    <lineage>
        <taxon>Eukaryota</taxon>
        <taxon>Metazoa</taxon>
        <taxon>Ecdysozoa</taxon>
        <taxon>Arthropoda</taxon>
        <taxon>Chelicerata</taxon>
        <taxon>Arachnida</taxon>
        <taxon>Acari</taxon>
        <taxon>Parasitiformes</taxon>
        <taxon>Ixodida</taxon>
        <taxon>Ixodoidea</taxon>
        <taxon>Ixodidae</taxon>
        <taxon>Hyalomminae</taxon>
        <taxon>Hyalomma</taxon>
    </lineage>
</organism>
<accession>A0ACB7RVT5</accession>
<gene>
    <name evidence="1" type="ORF">HPB50_016718</name>
</gene>
<protein>
    <submittedName>
        <fullName evidence="1">Uncharacterized protein</fullName>
    </submittedName>
</protein>
<proteinExistence type="predicted"/>
<comment type="caution">
    <text evidence="1">The sequence shown here is derived from an EMBL/GenBank/DDBJ whole genome shotgun (WGS) entry which is preliminary data.</text>
</comment>
<reference evidence="1" key="1">
    <citation type="submission" date="2020-05" db="EMBL/GenBank/DDBJ databases">
        <title>Large-scale comparative analyses of tick genomes elucidate their genetic diversity and vector capacities.</title>
        <authorList>
            <person name="Jia N."/>
            <person name="Wang J."/>
            <person name="Shi W."/>
            <person name="Du L."/>
            <person name="Sun Y."/>
            <person name="Zhan W."/>
            <person name="Jiang J."/>
            <person name="Wang Q."/>
            <person name="Zhang B."/>
            <person name="Ji P."/>
            <person name="Sakyi L.B."/>
            <person name="Cui X."/>
            <person name="Yuan T."/>
            <person name="Jiang B."/>
            <person name="Yang W."/>
            <person name="Lam T.T.-Y."/>
            <person name="Chang Q."/>
            <person name="Ding S."/>
            <person name="Wang X."/>
            <person name="Zhu J."/>
            <person name="Ruan X."/>
            <person name="Zhao L."/>
            <person name="Wei J."/>
            <person name="Que T."/>
            <person name="Du C."/>
            <person name="Cheng J."/>
            <person name="Dai P."/>
            <person name="Han X."/>
            <person name="Huang E."/>
            <person name="Gao Y."/>
            <person name="Liu J."/>
            <person name="Shao H."/>
            <person name="Ye R."/>
            <person name="Li L."/>
            <person name="Wei W."/>
            <person name="Wang X."/>
            <person name="Wang C."/>
            <person name="Yang T."/>
            <person name="Huo Q."/>
            <person name="Li W."/>
            <person name="Guo W."/>
            <person name="Chen H."/>
            <person name="Zhou L."/>
            <person name="Ni X."/>
            <person name="Tian J."/>
            <person name="Zhou Y."/>
            <person name="Sheng Y."/>
            <person name="Liu T."/>
            <person name="Pan Y."/>
            <person name="Xia L."/>
            <person name="Li J."/>
            <person name="Zhao F."/>
            <person name="Cao W."/>
        </authorList>
    </citation>
    <scope>NUCLEOTIDE SEQUENCE</scope>
    <source>
        <strain evidence="1">Hyas-2018</strain>
    </source>
</reference>
<dbReference type="EMBL" id="CM023487">
    <property type="protein sequence ID" value="KAH6926315.1"/>
    <property type="molecule type" value="Genomic_DNA"/>
</dbReference>
<sequence length="144" mass="15857">MPRGKWALKDDAVPGLFPNCTSYLSKPTWKRRAPASRLSPAKSKRRKGQVALSENLEVTVCANGRIVPRSVYAGERGIEMNSLDDLKCLIRYIEKLMLCQGCPAQKYPKIASSLVATKEVQRFGVRAAPENGGQRSQRPVATVA</sequence>
<evidence type="ECO:0000313" key="2">
    <source>
        <dbReference type="Proteomes" id="UP000821845"/>
    </source>
</evidence>
<name>A0ACB7RVT5_HYAAI</name>
<evidence type="ECO:0000313" key="1">
    <source>
        <dbReference type="EMBL" id="KAH6926315.1"/>
    </source>
</evidence>